<evidence type="ECO:0000259" key="5">
    <source>
        <dbReference type="PROSITE" id="PS51186"/>
    </source>
</evidence>
<dbReference type="Gene3D" id="3.40.630.30">
    <property type="match status" value="1"/>
</dbReference>
<keyword evidence="1 6" id="KW-0808">Transferase</keyword>
<proteinExistence type="predicted"/>
<organism evidence="6 7">
    <name type="scientific">Rhodococcoides kyotonense</name>
    <dbReference type="NCBI Taxonomy" id="398843"/>
    <lineage>
        <taxon>Bacteria</taxon>
        <taxon>Bacillati</taxon>
        <taxon>Actinomycetota</taxon>
        <taxon>Actinomycetes</taxon>
        <taxon>Mycobacteriales</taxon>
        <taxon>Nocardiaceae</taxon>
        <taxon>Rhodococcoides</taxon>
    </lineage>
</organism>
<accession>A0A177YC96</accession>
<dbReference type="AlphaFoldDB" id="A0A177YC96"/>
<protein>
    <submittedName>
        <fullName evidence="6">Acetyltransferase</fullName>
    </submittedName>
</protein>
<gene>
    <name evidence="6" type="ORF">A3K89_23705</name>
</gene>
<evidence type="ECO:0000256" key="1">
    <source>
        <dbReference type="ARBA" id="ARBA00022679"/>
    </source>
</evidence>
<dbReference type="SUPFAM" id="SSF55729">
    <property type="entry name" value="Acyl-CoA N-acyltransferases (Nat)"/>
    <property type="match status" value="1"/>
</dbReference>
<comment type="caution">
    <text evidence="6">The sequence shown here is derived from an EMBL/GenBank/DDBJ whole genome shotgun (WGS) entry which is preliminary data.</text>
</comment>
<keyword evidence="7" id="KW-1185">Reference proteome</keyword>
<dbReference type="Proteomes" id="UP000077519">
    <property type="component" value="Unassembled WGS sequence"/>
</dbReference>
<comment type="catalytic activity">
    <reaction evidence="4">
        <text>L-methionine sulfone + acetyl-CoA = N-acetyl-L-methionine sulfone + CoA + H(+)</text>
        <dbReference type="Rhea" id="RHEA:47656"/>
        <dbReference type="ChEBI" id="CHEBI:15378"/>
        <dbReference type="ChEBI" id="CHEBI:57287"/>
        <dbReference type="ChEBI" id="CHEBI:57288"/>
        <dbReference type="ChEBI" id="CHEBI:87824"/>
        <dbReference type="ChEBI" id="CHEBI:87825"/>
    </reaction>
</comment>
<dbReference type="FunFam" id="3.40.630.30:FF:000026">
    <property type="entry name" value="Phosphinothricin acetyltransferase"/>
    <property type="match status" value="1"/>
</dbReference>
<dbReference type="CDD" id="cd04301">
    <property type="entry name" value="NAT_SF"/>
    <property type="match status" value="1"/>
</dbReference>
<feature type="domain" description="N-acetyltransferase" evidence="5">
    <location>
        <begin position="1"/>
        <end position="162"/>
    </location>
</feature>
<dbReference type="PROSITE" id="PS51186">
    <property type="entry name" value="GNAT"/>
    <property type="match status" value="1"/>
</dbReference>
<evidence type="ECO:0000256" key="2">
    <source>
        <dbReference type="ARBA" id="ARBA00023315"/>
    </source>
</evidence>
<dbReference type="PANTHER" id="PTHR43072">
    <property type="entry name" value="N-ACETYLTRANSFERASE"/>
    <property type="match status" value="1"/>
</dbReference>
<dbReference type="PANTHER" id="PTHR43072:SF23">
    <property type="entry name" value="UPF0039 PROTEIN C11D3.02C"/>
    <property type="match status" value="1"/>
</dbReference>
<reference evidence="6 7" key="1">
    <citation type="submission" date="2016-03" db="EMBL/GenBank/DDBJ databases">
        <title>Genome sequence of Rhodococcus kyotonensis KB10.</title>
        <authorList>
            <person name="Jeong H."/>
            <person name="Hong C.E."/>
            <person name="Jo S.H."/>
            <person name="Park J.M."/>
        </authorList>
    </citation>
    <scope>NUCLEOTIDE SEQUENCE [LARGE SCALE GENOMIC DNA]</scope>
    <source>
        <strain evidence="6 7">KB10</strain>
    </source>
</reference>
<dbReference type="EMBL" id="LVHI01000020">
    <property type="protein sequence ID" value="OAK53153.1"/>
    <property type="molecule type" value="Genomic_DNA"/>
</dbReference>
<dbReference type="RefSeq" id="WP_068427422.1">
    <property type="nucleotide sequence ID" value="NZ_LVHI01000020.1"/>
</dbReference>
<dbReference type="InterPro" id="IPR016181">
    <property type="entry name" value="Acyl_CoA_acyltransferase"/>
</dbReference>
<keyword evidence="2" id="KW-0012">Acyltransferase</keyword>
<evidence type="ECO:0000256" key="3">
    <source>
        <dbReference type="ARBA" id="ARBA00050603"/>
    </source>
</evidence>
<name>A0A177YC96_9NOCA</name>
<evidence type="ECO:0000313" key="7">
    <source>
        <dbReference type="Proteomes" id="UP000077519"/>
    </source>
</evidence>
<comment type="catalytic activity">
    <reaction evidence="3">
        <text>L-methionine sulfoximine + acetyl-CoA = N-acetyl-L-methionine sulfoximine + CoA + H(+)</text>
        <dbReference type="Rhea" id="RHEA:47660"/>
        <dbReference type="ChEBI" id="CHEBI:15378"/>
        <dbReference type="ChEBI" id="CHEBI:57287"/>
        <dbReference type="ChEBI" id="CHEBI:57288"/>
        <dbReference type="ChEBI" id="CHEBI:87826"/>
        <dbReference type="ChEBI" id="CHEBI:87827"/>
    </reaction>
</comment>
<dbReference type="GO" id="GO:0016747">
    <property type="term" value="F:acyltransferase activity, transferring groups other than amino-acyl groups"/>
    <property type="evidence" value="ECO:0007669"/>
    <property type="project" value="InterPro"/>
</dbReference>
<evidence type="ECO:0000256" key="4">
    <source>
        <dbReference type="ARBA" id="ARBA00051334"/>
    </source>
</evidence>
<sequence length="162" mass="18115">MLIRDTVTEDLPSILEIHNDAIRNTTAIWDETEVGLDDRMEWLDGRLRAGYPVLTAVIDGRVAGYASYAQWRPKSGYRLTMEHSVYVQGDFHRRGVASALMTELIARARGGGVHVLVGVIESLNSTSIALHEKFGFVTVGQMPQVGVKFDRWLDLTLMQLTL</sequence>
<dbReference type="InterPro" id="IPR000182">
    <property type="entry name" value="GNAT_dom"/>
</dbReference>
<evidence type="ECO:0000313" key="6">
    <source>
        <dbReference type="EMBL" id="OAK53153.1"/>
    </source>
</evidence>
<dbReference type="Pfam" id="PF00583">
    <property type="entry name" value="Acetyltransf_1"/>
    <property type="match status" value="1"/>
</dbReference>